<evidence type="ECO:0000313" key="3">
    <source>
        <dbReference type="EMBL" id="NMK54657.1"/>
    </source>
</evidence>
<dbReference type="SUPFAM" id="SSF47413">
    <property type="entry name" value="lambda repressor-like DNA-binding domains"/>
    <property type="match status" value="1"/>
</dbReference>
<dbReference type="InterPro" id="IPR001387">
    <property type="entry name" value="Cro/C1-type_HTH"/>
</dbReference>
<sequence length="111" mass="13172">MRTSKEIGQQIKQKRRDNHINLTDFAKRIGVNKSTLSRYENGSHKVPMEDINTIAHELNITPEQLIFKRADKTGHMDAYEDKLTEEEWQKIISYAEDIIKQRKEKNYLQKL</sequence>
<evidence type="ECO:0000259" key="2">
    <source>
        <dbReference type="PROSITE" id="PS50943"/>
    </source>
</evidence>
<dbReference type="PROSITE" id="PS50943">
    <property type="entry name" value="HTH_CROC1"/>
    <property type="match status" value="1"/>
</dbReference>
<proteinExistence type="predicted"/>
<reference evidence="3 4" key="1">
    <citation type="submission" date="2020-04" db="EMBL/GenBank/DDBJ databases">
        <title>The Epidemiology and Molecular Characteristics of Linezolid-Resistant Staphylococcus capitis in Huashan Hospital, Shanghai.</title>
        <authorList>
            <person name="Ding L."/>
            <person name="Li P."/>
            <person name="Yang Y."/>
            <person name="Lin D."/>
            <person name="Xu X."/>
        </authorList>
    </citation>
    <scope>NUCLEOTIDE SEQUENCE [LARGE SCALE GENOMIC DNA]</scope>
    <source>
        <strain evidence="3 4">17-84</strain>
    </source>
</reference>
<dbReference type="PANTHER" id="PTHR46797">
    <property type="entry name" value="HTH-TYPE TRANSCRIPTIONAL REGULATOR"/>
    <property type="match status" value="1"/>
</dbReference>
<evidence type="ECO:0000313" key="4">
    <source>
        <dbReference type="Proteomes" id="UP000538955"/>
    </source>
</evidence>
<organism evidence="3 4">
    <name type="scientific">Staphylococcus capitis</name>
    <dbReference type="NCBI Taxonomy" id="29388"/>
    <lineage>
        <taxon>Bacteria</taxon>
        <taxon>Bacillati</taxon>
        <taxon>Bacillota</taxon>
        <taxon>Bacilli</taxon>
        <taxon>Bacillales</taxon>
        <taxon>Staphylococcaceae</taxon>
        <taxon>Staphylococcus</taxon>
    </lineage>
</organism>
<protein>
    <submittedName>
        <fullName evidence="3">Helix-turn-helix transcriptional regulator</fullName>
    </submittedName>
</protein>
<dbReference type="EMBL" id="JABBMI010000064">
    <property type="protein sequence ID" value="NMK54657.1"/>
    <property type="molecule type" value="Genomic_DNA"/>
</dbReference>
<dbReference type="InterPro" id="IPR010982">
    <property type="entry name" value="Lambda_DNA-bd_dom_sf"/>
</dbReference>
<dbReference type="RefSeq" id="WP_168993010.1">
    <property type="nucleotide sequence ID" value="NZ_JABBMI010000064.1"/>
</dbReference>
<dbReference type="Gene3D" id="1.10.260.40">
    <property type="entry name" value="lambda repressor-like DNA-binding domains"/>
    <property type="match status" value="1"/>
</dbReference>
<dbReference type="InterPro" id="IPR050807">
    <property type="entry name" value="TransReg_Diox_bact_type"/>
</dbReference>
<feature type="domain" description="HTH cro/C1-type" evidence="2">
    <location>
        <begin position="11"/>
        <end position="65"/>
    </location>
</feature>
<name>A0ABX1SSK9_STACP</name>
<keyword evidence="1" id="KW-0238">DNA-binding</keyword>
<gene>
    <name evidence="3" type="ORF">HHM24_07975</name>
</gene>
<dbReference type="PANTHER" id="PTHR46797:SF1">
    <property type="entry name" value="METHYLPHOSPHONATE SYNTHASE"/>
    <property type="match status" value="1"/>
</dbReference>
<comment type="caution">
    <text evidence="3">The sequence shown here is derived from an EMBL/GenBank/DDBJ whole genome shotgun (WGS) entry which is preliminary data.</text>
</comment>
<dbReference type="SMART" id="SM00530">
    <property type="entry name" value="HTH_XRE"/>
    <property type="match status" value="1"/>
</dbReference>
<accession>A0ABX1SSK9</accession>
<evidence type="ECO:0000256" key="1">
    <source>
        <dbReference type="ARBA" id="ARBA00023125"/>
    </source>
</evidence>
<keyword evidence="4" id="KW-1185">Reference proteome</keyword>
<dbReference type="CDD" id="cd00093">
    <property type="entry name" value="HTH_XRE"/>
    <property type="match status" value="1"/>
</dbReference>
<dbReference type="Proteomes" id="UP000538955">
    <property type="component" value="Unassembled WGS sequence"/>
</dbReference>
<dbReference type="Pfam" id="PF01381">
    <property type="entry name" value="HTH_3"/>
    <property type="match status" value="1"/>
</dbReference>